<reference evidence="2 3" key="1">
    <citation type="journal article" date="2014" name="Genome Biol. Evol.">
        <title>The secreted proteins of Achlya hypogyna and Thraustotheca clavata identify the ancestral oomycete secretome and reveal gene acquisitions by horizontal gene transfer.</title>
        <authorList>
            <person name="Misner I."/>
            <person name="Blouin N."/>
            <person name="Leonard G."/>
            <person name="Richards T.A."/>
            <person name="Lane C.E."/>
        </authorList>
    </citation>
    <scope>NUCLEOTIDE SEQUENCE [LARGE SCALE GENOMIC DNA]</scope>
    <source>
        <strain evidence="2 3">ATCC 48635</strain>
    </source>
</reference>
<feature type="transmembrane region" description="Helical" evidence="1">
    <location>
        <begin position="203"/>
        <end position="223"/>
    </location>
</feature>
<keyword evidence="3" id="KW-1185">Reference proteome</keyword>
<sequence>MSEADADAVAITLHAEAAVIMRSLELRRKGSVPEMSRQTPPSQYCACERCTFTWYQEPLARQVEPFGFDFKVFDYLQLLQNVVDPKAIAFCAECDASLTREQKLACVGYDGSWSVLGTSRSEKFEIYAEFVALSQSAGGWLLFVLLFYPFVALYFVLFPTAARPSGLVALWEHLPKFHCFLSCAYVWAVYGAIAVSTRFTAQAVFWGLLELYTVFLLLVGLAASTALRKKRAASTLFGAVYGWFLALQAVVFPSACLLVPLNLIGSIPSAHLVALAGAAALQLDVRSLALVDEHGAPLPKALLPGIFASTAVATRIRTRLLKYAVGLVAIVNGTMVLNLVLMLSWTTWVLPTGPILIPGVYSLVNSPWEVDYRISGARAAVCTSVNNSGVHTVWNLQLTPTPTAMNGLPLLKLRFHLAADAGTMRTLVPFHIDEPGIAHVLQQDGTQAVLAAQPGQGAFSVGATFDVPTCAVLDLYEPEVAVSYDDISVQAFPAVAESLGERAIAPIPAFLLTKFLFQLCFIAQCVGSCTVAIWTLWLKFNALLDTGVSRPLAPPGAPQVRIDLTKGTNLKTWYRLRCAVLAAVKLYAQFVQALVPLAMAQFAIAMGGLAVYCLTGVAPMPTYFLLLIALAGSLSILIYLFPLATVASLQAAHAERLRALLLELTEAKYDNRPVQDELLQYLRVLIDKLDHHDDRIRYWGMEISTAKLTGACVSLASAVSFLFTKSVQFNYSDKNPFYTLY</sequence>
<gene>
    <name evidence="2" type="ORF">ACHHYP_00367</name>
</gene>
<feature type="transmembrane region" description="Helical" evidence="1">
    <location>
        <begin position="623"/>
        <end position="649"/>
    </location>
</feature>
<keyword evidence="1" id="KW-0472">Membrane</keyword>
<evidence type="ECO:0008006" key="4">
    <source>
        <dbReference type="Google" id="ProtNLM"/>
    </source>
</evidence>
<evidence type="ECO:0000256" key="1">
    <source>
        <dbReference type="SAM" id="Phobius"/>
    </source>
</evidence>
<keyword evidence="1" id="KW-1133">Transmembrane helix</keyword>
<proteinExistence type="predicted"/>
<dbReference type="EMBL" id="JNBR01000334">
    <property type="protein sequence ID" value="OQR95155.1"/>
    <property type="molecule type" value="Genomic_DNA"/>
</dbReference>
<dbReference type="OrthoDB" id="73249at2759"/>
<evidence type="ECO:0000313" key="3">
    <source>
        <dbReference type="Proteomes" id="UP000243579"/>
    </source>
</evidence>
<accession>A0A1V9ZAX9</accession>
<name>A0A1V9ZAX9_ACHHY</name>
<organism evidence="2 3">
    <name type="scientific">Achlya hypogyna</name>
    <name type="common">Oomycete</name>
    <name type="synonym">Protoachlya hypogyna</name>
    <dbReference type="NCBI Taxonomy" id="1202772"/>
    <lineage>
        <taxon>Eukaryota</taxon>
        <taxon>Sar</taxon>
        <taxon>Stramenopiles</taxon>
        <taxon>Oomycota</taxon>
        <taxon>Saprolegniomycetes</taxon>
        <taxon>Saprolegniales</taxon>
        <taxon>Achlyaceae</taxon>
        <taxon>Achlya</taxon>
    </lineage>
</organism>
<feature type="transmembrane region" description="Helical" evidence="1">
    <location>
        <begin position="235"/>
        <end position="255"/>
    </location>
</feature>
<comment type="caution">
    <text evidence="2">The sequence shown here is derived from an EMBL/GenBank/DDBJ whole genome shotgun (WGS) entry which is preliminary data.</text>
</comment>
<feature type="transmembrane region" description="Helical" evidence="1">
    <location>
        <begin position="323"/>
        <end position="345"/>
    </location>
</feature>
<feature type="transmembrane region" description="Helical" evidence="1">
    <location>
        <begin position="515"/>
        <end position="537"/>
    </location>
</feature>
<feature type="transmembrane region" description="Helical" evidence="1">
    <location>
        <begin position="594"/>
        <end position="617"/>
    </location>
</feature>
<feature type="transmembrane region" description="Helical" evidence="1">
    <location>
        <begin position="137"/>
        <end position="157"/>
    </location>
</feature>
<feature type="transmembrane region" description="Helical" evidence="1">
    <location>
        <begin position="177"/>
        <end position="197"/>
    </location>
</feature>
<evidence type="ECO:0000313" key="2">
    <source>
        <dbReference type="EMBL" id="OQR95155.1"/>
    </source>
</evidence>
<dbReference type="AlphaFoldDB" id="A0A1V9ZAX9"/>
<keyword evidence="1" id="KW-0812">Transmembrane</keyword>
<protein>
    <recommendedName>
        <fullName evidence="4">Transmembrane protein</fullName>
    </recommendedName>
</protein>
<dbReference type="Proteomes" id="UP000243579">
    <property type="component" value="Unassembled WGS sequence"/>
</dbReference>